<comment type="caution">
    <text evidence="1">The sequence shown here is derived from an EMBL/GenBank/DDBJ whole genome shotgun (WGS) entry which is preliminary data.</text>
</comment>
<dbReference type="EMBL" id="JAEUBF010000544">
    <property type="protein sequence ID" value="KAH3677239.1"/>
    <property type="molecule type" value="Genomic_DNA"/>
</dbReference>
<name>A0A9P8TFU5_9ASCO</name>
<dbReference type="Proteomes" id="UP000769528">
    <property type="component" value="Unassembled WGS sequence"/>
</dbReference>
<gene>
    <name evidence="1" type="ORF">WICMUC_001820</name>
</gene>
<dbReference type="AlphaFoldDB" id="A0A9P8TFU5"/>
<keyword evidence="2" id="KW-1185">Reference proteome</keyword>
<sequence length="125" mass="13609">MIFLGSKSSNFESFSHLLKKFRLTDSSAEKIATGIALSVTGALFGCSEMIYLTARPLSFTISEPRNSPNLLAVVIDVDFWPPYSSKALLIDLFSQIKSIRSSSSKFLPLVSKTSNQRLATLATAA</sequence>
<accession>A0A9P8TFU5</accession>
<reference evidence="1" key="2">
    <citation type="submission" date="2021-01" db="EMBL/GenBank/DDBJ databases">
        <authorList>
            <person name="Schikora-Tamarit M.A."/>
        </authorList>
    </citation>
    <scope>NUCLEOTIDE SEQUENCE</scope>
    <source>
        <strain evidence="1">CBS6341</strain>
    </source>
</reference>
<reference evidence="1" key="1">
    <citation type="journal article" date="2021" name="Open Biol.">
        <title>Shared evolutionary footprints suggest mitochondrial oxidative damage underlies multiple complex I losses in fungi.</title>
        <authorList>
            <person name="Schikora-Tamarit M.A."/>
            <person name="Marcet-Houben M."/>
            <person name="Nosek J."/>
            <person name="Gabaldon T."/>
        </authorList>
    </citation>
    <scope>NUCLEOTIDE SEQUENCE</scope>
    <source>
        <strain evidence="1">CBS6341</strain>
    </source>
</reference>
<protein>
    <submittedName>
        <fullName evidence="1">Uncharacterized protein</fullName>
    </submittedName>
</protein>
<evidence type="ECO:0000313" key="1">
    <source>
        <dbReference type="EMBL" id="KAH3677239.1"/>
    </source>
</evidence>
<organism evidence="1 2">
    <name type="scientific">Wickerhamomyces mucosus</name>
    <dbReference type="NCBI Taxonomy" id="1378264"/>
    <lineage>
        <taxon>Eukaryota</taxon>
        <taxon>Fungi</taxon>
        <taxon>Dikarya</taxon>
        <taxon>Ascomycota</taxon>
        <taxon>Saccharomycotina</taxon>
        <taxon>Saccharomycetes</taxon>
        <taxon>Phaffomycetales</taxon>
        <taxon>Wickerhamomycetaceae</taxon>
        <taxon>Wickerhamomyces</taxon>
    </lineage>
</organism>
<proteinExistence type="predicted"/>
<evidence type="ECO:0000313" key="2">
    <source>
        <dbReference type="Proteomes" id="UP000769528"/>
    </source>
</evidence>